<dbReference type="OrthoDB" id="420046at2759"/>
<dbReference type="InterPro" id="IPR051961">
    <property type="entry name" value="Fungal_Metabolite_Diox"/>
</dbReference>
<dbReference type="InParanoid" id="A0A1Z5JST6"/>
<feature type="region of interest" description="Disordered" evidence="1">
    <location>
        <begin position="829"/>
        <end position="873"/>
    </location>
</feature>
<feature type="region of interest" description="Disordered" evidence="1">
    <location>
        <begin position="529"/>
        <end position="573"/>
    </location>
</feature>
<dbReference type="PANTHER" id="PTHR37563:SF2">
    <property type="entry name" value="PHYTANOYL-COA DIOXYGENASE FAMILY PROTEIN (AFU_ORTHOLOGUE AFUA_2G03330)"/>
    <property type="match status" value="1"/>
</dbReference>
<feature type="compositionally biased region" description="Acidic residues" evidence="1">
    <location>
        <begin position="195"/>
        <end position="208"/>
    </location>
</feature>
<feature type="compositionally biased region" description="Polar residues" evidence="1">
    <location>
        <begin position="326"/>
        <end position="337"/>
    </location>
</feature>
<reference evidence="2 3" key="1">
    <citation type="journal article" date="2015" name="Plant Cell">
        <title>Oil accumulation by the oleaginous diatom Fistulifera solaris as revealed by the genome and transcriptome.</title>
        <authorList>
            <person name="Tanaka T."/>
            <person name="Maeda Y."/>
            <person name="Veluchamy A."/>
            <person name="Tanaka M."/>
            <person name="Abida H."/>
            <person name="Marechal E."/>
            <person name="Bowler C."/>
            <person name="Muto M."/>
            <person name="Sunaga Y."/>
            <person name="Tanaka M."/>
            <person name="Yoshino T."/>
            <person name="Taniguchi T."/>
            <person name="Fukuda Y."/>
            <person name="Nemoto M."/>
            <person name="Matsumoto M."/>
            <person name="Wong P.S."/>
            <person name="Aburatani S."/>
            <person name="Fujibuchi W."/>
        </authorList>
    </citation>
    <scope>NUCLEOTIDE SEQUENCE [LARGE SCALE GENOMIC DNA]</scope>
    <source>
        <strain evidence="2 3">JPCC DA0580</strain>
    </source>
</reference>
<dbReference type="InterPro" id="IPR008775">
    <property type="entry name" value="Phytyl_CoA_dOase-like"/>
</dbReference>
<feature type="region of interest" description="Disordered" evidence="1">
    <location>
        <begin position="1"/>
        <end position="44"/>
    </location>
</feature>
<evidence type="ECO:0000256" key="1">
    <source>
        <dbReference type="SAM" id="MobiDB-lite"/>
    </source>
</evidence>
<accession>A0A1Z5JST6</accession>
<sequence length="873" mass="97830">MVSLRERPQKPPTPARSSKRLQTKKPEPKVSVKPKAKQPVKPERKLLYRKTEPLFLECPKTGEKVWITAANIQDIRQAEKKGKSPFNAARKYLVKVNAPNAREEAYDRAAKALERWEEQLLPTYGGRPWKVQVRVQDPLPTETKAAQKYPYFRFYKGVLELAAWPHIIEKIPDPPRFPGFSSASSSSRKATNKEEADDESCSEEESLSGEDKIIQMLQEREPSVISELALQERWRVPLPRISTKWISPLRETFTSRKAAWDRAVELCKQEITIDKALLGVGGNGKPLKVNSLSRKIVMDAGKLRFERDGLWVVGQEEDWQRDRSPTEANDSLPLPSSNNRGITGLTYFLQCKRKEHRDARLNELRKTKVPRMTDDNVDLQVGGHDPNLLSQSGSSCDGTMSKEDLSDDGKKTDLGDSISSRDLKRPSNLISSGDDDVTAHTATTLAEDHSAADGNGAGVNKVINVSDSEDNGTAITGSVTILNTSEAKFKHSNDLSRAKISFTLRDAENELRTIWKKLSEEERKDWDTRAKQYSGVSNGHDGEAPSVNAQPIISSPSRPSERPDDSDTNAMSEDSVKRIVTPLCLQKSSRDSPCTRREERKELLCDGHSKKFCLNEDQIKLCHDACVNHYEQIMRTVRVRDLTRELQGGFDLFRERGRGRFDMELPQFDSTEFGFLTDLKKAPWMPVVKEILGKEVCLIHKGIFLAMPGAEKQNYHQDGVHLTSQYQKPCHAINVFVPLVDLTNQGTEFCLGSHILGNEDLDNEFLYTPSVTAGTPIVFDYRLGHRGLSNTSSSIRPVVYCTYAAAADGKEFRDSVNFSRKRYKPIGDLVDVAPSREERAKKRAKTDNVADPSEAPGPGQQADATRSSSAVRG</sequence>
<dbReference type="Gene3D" id="2.60.120.620">
    <property type="entry name" value="q2cbj1_9rhob like domain"/>
    <property type="match status" value="1"/>
</dbReference>
<dbReference type="SUPFAM" id="SSF51197">
    <property type="entry name" value="Clavaminate synthase-like"/>
    <property type="match status" value="1"/>
</dbReference>
<protein>
    <submittedName>
        <fullName evidence="2">Uncharacterized protein</fullName>
    </submittedName>
</protein>
<proteinExistence type="predicted"/>
<dbReference type="PANTHER" id="PTHR37563">
    <property type="entry name" value="PHYTANOYL-COA DIOXYGENASE FAMILY PROTEIN (AFU_ORTHOLOGUE AFUA_2G03330)"/>
    <property type="match status" value="1"/>
</dbReference>
<feature type="region of interest" description="Disordered" evidence="1">
    <location>
        <begin position="318"/>
        <end position="337"/>
    </location>
</feature>
<organism evidence="2 3">
    <name type="scientific">Fistulifera solaris</name>
    <name type="common">Oleaginous diatom</name>
    <dbReference type="NCBI Taxonomy" id="1519565"/>
    <lineage>
        <taxon>Eukaryota</taxon>
        <taxon>Sar</taxon>
        <taxon>Stramenopiles</taxon>
        <taxon>Ochrophyta</taxon>
        <taxon>Bacillariophyta</taxon>
        <taxon>Bacillariophyceae</taxon>
        <taxon>Bacillariophycidae</taxon>
        <taxon>Naviculales</taxon>
        <taxon>Naviculaceae</taxon>
        <taxon>Fistulifera</taxon>
    </lineage>
</organism>
<name>A0A1Z5JST6_FISSO</name>
<evidence type="ECO:0000313" key="3">
    <source>
        <dbReference type="Proteomes" id="UP000198406"/>
    </source>
</evidence>
<gene>
    <name evidence="2" type="ORF">FisN_5Hh473</name>
</gene>
<dbReference type="Proteomes" id="UP000198406">
    <property type="component" value="Unassembled WGS sequence"/>
</dbReference>
<feature type="compositionally biased region" description="Basic and acidic residues" evidence="1">
    <location>
        <begin position="400"/>
        <end position="425"/>
    </location>
</feature>
<feature type="region of interest" description="Disordered" evidence="1">
    <location>
        <begin position="178"/>
        <end position="208"/>
    </location>
</feature>
<feature type="compositionally biased region" description="Polar residues" evidence="1">
    <location>
        <begin position="862"/>
        <end position="873"/>
    </location>
</feature>
<dbReference type="AlphaFoldDB" id="A0A1Z5JST6"/>
<feature type="region of interest" description="Disordered" evidence="1">
    <location>
        <begin position="361"/>
        <end position="436"/>
    </location>
</feature>
<feature type="compositionally biased region" description="Basic and acidic residues" evidence="1">
    <location>
        <begin position="834"/>
        <end position="848"/>
    </location>
</feature>
<evidence type="ECO:0000313" key="2">
    <source>
        <dbReference type="EMBL" id="GAX17087.1"/>
    </source>
</evidence>
<keyword evidence="3" id="KW-1185">Reference proteome</keyword>
<comment type="caution">
    <text evidence="2">The sequence shown here is derived from an EMBL/GenBank/DDBJ whole genome shotgun (WGS) entry which is preliminary data.</text>
</comment>
<dbReference type="EMBL" id="BDSP01000111">
    <property type="protein sequence ID" value="GAX17087.1"/>
    <property type="molecule type" value="Genomic_DNA"/>
</dbReference>
<dbReference type="Pfam" id="PF05721">
    <property type="entry name" value="PhyH"/>
    <property type="match status" value="1"/>
</dbReference>
<feature type="compositionally biased region" description="Polar residues" evidence="1">
    <location>
        <begin position="388"/>
        <end position="398"/>
    </location>
</feature>
<feature type="compositionally biased region" description="Basic and acidic residues" evidence="1">
    <location>
        <begin position="361"/>
        <end position="374"/>
    </location>
</feature>